<keyword evidence="4" id="KW-0812">Transmembrane</keyword>
<dbReference type="InterPro" id="IPR016186">
    <property type="entry name" value="C-type_lectin-like/link_sf"/>
</dbReference>
<feature type="compositionally biased region" description="Low complexity" evidence="3">
    <location>
        <begin position="117"/>
        <end position="133"/>
    </location>
</feature>
<feature type="region of interest" description="Disordered" evidence="3">
    <location>
        <begin position="117"/>
        <end position="140"/>
    </location>
</feature>
<dbReference type="Pfam" id="PF00059">
    <property type="entry name" value="Lectin_C"/>
    <property type="match status" value="1"/>
</dbReference>
<dbReference type="Gene3D" id="3.10.100.10">
    <property type="entry name" value="Mannose-Binding Protein A, subunit A"/>
    <property type="match status" value="1"/>
</dbReference>
<dbReference type="SMART" id="SM00034">
    <property type="entry name" value="CLECT"/>
    <property type="match status" value="1"/>
</dbReference>
<proteinExistence type="predicted"/>
<dbReference type="InterPro" id="IPR001304">
    <property type="entry name" value="C-type_lectin-like"/>
</dbReference>
<dbReference type="GeneID" id="110203432"/>
<feature type="transmembrane region" description="Helical" evidence="4">
    <location>
        <begin position="170"/>
        <end position="194"/>
    </location>
</feature>
<dbReference type="PANTHER" id="PTHR22803">
    <property type="entry name" value="MANNOSE, PHOSPHOLIPASE, LECTIN RECEPTOR RELATED"/>
    <property type="match status" value="1"/>
</dbReference>
<dbReference type="InterPro" id="IPR033989">
    <property type="entry name" value="CD209-like_CTLD"/>
</dbReference>
<dbReference type="OMA" id="SFWEPEE"/>
<dbReference type="FunCoup" id="A0A6P5JWE2">
    <property type="interactions" value="60"/>
</dbReference>
<evidence type="ECO:0000256" key="2">
    <source>
        <dbReference type="ARBA" id="ARBA00023157"/>
    </source>
</evidence>
<keyword evidence="2" id="KW-1015">Disulfide bond</keyword>
<name>A0A6P5JWE2_PHACI</name>
<dbReference type="PROSITE" id="PS00615">
    <property type="entry name" value="C_TYPE_LECTIN_1"/>
    <property type="match status" value="1"/>
</dbReference>
<keyword evidence="1" id="KW-0430">Lectin</keyword>
<dbReference type="CDD" id="cd03590">
    <property type="entry name" value="CLECT_DC-SIGN_like"/>
    <property type="match status" value="1"/>
</dbReference>
<dbReference type="RefSeq" id="XP_020835594.1">
    <property type="nucleotide sequence ID" value="XM_020979935.1"/>
</dbReference>
<evidence type="ECO:0000256" key="4">
    <source>
        <dbReference type="SAM" id="Phobius"/>
    </source>
</evidence>
<evidence type="ECO:0000259" key="5">
    <source>
        <dbReference type="PROSITE" id="PS50041"/>
    </source>
</evidence>
<evidence type="ECO:0000256" key="1">
    <source>
        <dbReference type="ARBA" id="ARBA00022734"/>
    </source>
</evidence>
<keyword evidence="6" id="KW-1185">Reference proteome</keyword>
<dbReference type="KEGG" id="pcw:110203432"/>
<evidence type="ECO:0000313" key="6">
    <source>
        <dbReference type="Proteomes" id="UP000515140"/>
    </source>
</evidence>
<dbReference type="AlphaFoldDB" id="A0A6P5JWE2"/>
<dbReference type="InterPro" id="IPR018378">
    <property type="entry name" value="C-type_lectin_CS"/>
</dbReference>
<dbReference type="InterPro" id="IPR050111">
    <property type="entry name" value="C-type_lectin/snaclec_domain"/>
</dbReference>
<sequence length="358" mass="39995">MSFTSMYRNFAFKGQTGVTEGPEDEDYENMAPSKEDLPPKPGTRKFPGPGGRLGWLRGSIAPPRPPRAGKKTVKPALPSKSPQAAGLGPAVVSCSPLPQMVVPNPQPIQGFQLSRVPQSSQMSQSSQMLQPSQGPQFTQEPQFSQGFQLTQVLESSQKRKIIQLTRKEKIAVCLCMLVGIALLLGVTSLAVTLMNLTGPRDLIGLKKYIDQIRDDTNRTITELQDLIGCTRKSCPKNWLPFGESCYFFSTITKNWDAANIFCLENYSHLVIISNTEEQNFVTEAHSSKRTYWLGLTDREVEGVWQWLDGSLLTLSFWKLGEPNNVYNEDCVIMLLDGQWNDVSCLLTTYWICEKKSTC</sequence>
<evidence type="ECO:0000256" key="3">
    <source>
        <dbReference type="SAM" id="MobiDB-lite"/>
    </source>
</evidence>
<dbReference type="Proteomes" id="UP000515140">
    <property type="component" value="Unplaced"/>
</dbReference>
<keyword evidence="4" id="KW-1133">Transmembrane helix</keyword>
<reference evidence="7" key="1">
    <citation type="submission" date="2025-08" db="UniProtKB">
        <authorList>
            <consortium name="RefSeq"/>
        </authorList>
    </citation>
    <scope>IDENTIFICATION</scope>
    <source>
        <tissue evidence="7">Spleen</tissue>
    </source>
</reference>
<keyword evidence="4" id="KW-0472">Membrane</keyword>
<organism evidence="6 7">
    <name type="scientific">Phascolarctos cinereus</name>
    <name type="common">Koala</name>
    <dbReference type="NCBI Taxonomy" id="38626"/>
    <lineage>
        <taxon>Eukaryota</taxon>
        <taxon>Metazoa</taxon>
        <taxon>Chordata</taxon>
        <taxon>Craniata</taxon>
        <taxon>Vertebrata</taxon>
        <taxon>Euteleostomi</taxon>
        <taxon>Mammalia</taxon>
        <taxon>Metatheria</taxon>
        <taxon>Diprotodontia</taxon>
        <taxon>Phascolarctidae</taxon>
        <taxon>Phascolarctos</taxon>
    </lineage>
</organism>
<feature type="domain" description="C-type lectin" evidence="5">
    <location>
        <begin position="241"/>
        <end position="353"/>
    </location>
</feature>
<dbReference type="GO" id="GO:0030246">
    <property type="term" value="F:carbohydrate binding"/>
    <property type="evidence" value="ECO:0007669"/>
    <property type="project" value="UniProtKB-KW"/>
</dbReference>
<dbReference type="InParanoid" id="A0A6P5JWE2"/>
<dbReference type="InterPro" id="IPR016187">
    <property type="entry name" value="CTDL_fold"/>
</dbReference>
<dbReference type="PROSITE" id="PS50041">
    <property type="entry name" value="C_TYPE_LECTIN_2"/>
    <property type="match status" value="1"/>
</dbReference>
<accession>A0A6P5JWE2</accession>
<dbReference type="CTD" id="388512"/>
<protein>
    <submittedName>
        <fullName evidence="7">C-type lectin domain family 17, member A</fullName>
    </submittedName>
</protein>
<gene>
    <name evidence="7" type="primary">CLEC17A</name>
</gene>
<feature type="region of interest" description="Disordered" evidence="3">
    <location>
        <begin position="1"/>
        <end position="87"/>
    </location>
</feature>
<evidence type="ECO:0000313" key="7">
    <source>
        <dbReference type="RefSeq" id="XP_020835594.1"/>
    </source>
</evidence>
<dbReference type="SUPFAM" id="SSF56436">
    <property type="entry name" value="C-type lectin-like"/>
    <property type="match status" value="1"/>
</dbReference>